<evidence type="ECO:0000313" key="1">
    <source>
        <dbReference type="EMBL" id="CAE0458686.1"/>
    </source>
</evidence>
<reference evidence="1" key="1">
    <citation type="submission" date="2021-01" db="EMBL/GenBank/DDBJ databases">
        <authorList>
            <person name="Corre E."/>
            <person name="Pelletier E."/>
            <person name="Niang G."/>
            <person name="Scheremetjew M."/>
            <person name="Finn R."/>
            <person name="Kale V."/>
            <person name="Holt S."/>
            <person name="Cochrane G."/>
            <person name="Meng A."/>
            <person name="Brown T."/>
            <person name="Cohen L."/>
        </authorList>
    </citation>
    <scope>NUCLEOTIDE SEQUENCE</scope>
    <source>
        <strain evidence="1">MM31A-1</strain>
    </source>
</reference>
<gene>
    <name evidence="1" type="ORF">CDEB00056_LOCUS3527</name>
</gene>
<accession>A0A7S3PXT8</accession>
<organism evidence="1">
    <name type="scientific">Chaetoceros debilis</name>
    <dbReference type="NCBI Taxonomy" id="122233"/>
    <lineage>
        <taxon>Eukaryota</taxon>
        <taxon>Sar</taxon>
        <taxon>Stramenopiles</taxon>
        <taxon>Ochrophyta</taxon>
        <taxon>Bacillariophyta</taxon>
        <taxon>Coscinodiscophyceae</taxon>
        <taxon>Chaetocerotophycidae</taxon>
        <taxon>Chaetocerotales</taxon>
        <taxon>Chaetocerotaceae</taxon>
        <taxon>Chaetoceros</taxon>
    </lineage>
</organism>
<dbReference type="EMBL" id="HBIO01005055">
    <property type="protein sequence ID" value="CAE0458686.1"/>
    <property type="molecule type" value="Transcribed_RNA"/>
</dbReference>
<dbReference type="AlphaFoldDB" id="A0A7S3PXT8"/>
<proteinExistence type="predicted"/>
<name>A0A7S3PXT8_9STRA</name>
<sequence length="330" mass="37909">MLPKCMKRYVFLVGVVVAALLHVTTWFSVTRIFEGGSGQPRGLVAKGDEMDNLKREENSESEAVDWRAPTMHTFFEPVPGGCCGTTQEGHQRLLRTWESAWRSKGWETKILKEEDARKHQDFEKLKGILDRLEVDDYNRRCFYRWLAMSEIGGWMSDYDTFPLNFDAEVGARLQQYGEFTSLESHIPSLIQANKKEWERVTQLMIEMLEFRKDDGFISDMFILEKIKKTMGKKAGRFARPKTLVVPGLPYAYNKIENENDRKLYCGALKDKLAIHFSHASTAEAFIKGKFPIKSGISNIRDAMERRSSAATIMLEDYEDQCPHDGGLEIP</sequence>
<protein>
    <submittedName>
        <fullName evidence="1">Uncharacterized protein</fullName>
    </submittedName>
</protein>